<evidence type="ECO:0000256" key="6">
    <source>
        <dbReference type="ARBA" id="ARBA00022606"/>
    </source>
</evidence>
<dbReference type="Proteomes" id="UP001596405">
    <property type="component" value="Unassembled WGS sequence"/>
</dbReference>
<dbReference type="InterPro" id="IPR035965">
    <property type="entry name" value="PAS-like_dom_sf"/>
</dbReference>
<keyword evidence="6" id="KW-0716">Sensory transduction</keyword>
<proteinExistence type="inferred from homology"/>
<dbReference type="InterPro" id="IPR013654">
    <property type="entry name" value="PAS_2"/>
</dbReference>
<evidence type="ECO:0000256" key="10">
    <source>
        <dbReference type="ARBA" id="ARBA00023170"/>
    </source>
</evidence>
<evidence type="ECO:0000313" key="14">
    <source>
        <dbReference type="EMBL" id="MFC6996464.1"/>
    </source>
</evidence>
<dbReference type="SUPFAM" id="SSF55785">
    <property type="entry name" value="PYP-like sensor domain (PAS domain)"/>
    <property type="match status" value="1"/>
</dbReference>
<evidence type="ECO:0000259" key="12">
    <source>
        <dbReference type="PROSITE" id="PS50046"/>
    </source>
</evidence>
<comment type="caution">
    <text evidence="14">The sequence shown here is derived from an EMBL/GenBank/DDBJ whole genome shotgun (WGS) entry which is preliminary data.</text>
</comment>
<dbReference type="EC" id="2.7.13.3" evidence="3"/>
<gene>
    <name evidence="14" type="ORF">ACFQHR_02455</name>
</gene>
<evidence type="ECO:0000256" key="2">
    <source>
        <dbReference type="ARBA" id="ARBA00006402"/>
    </source>
</evidence>
<dbReference type="PRINTS" id="PR01033">
    <property type="entry name" value="PHYTOCHROME"/>
</dbReference>
<comment type="similarity">
    <text evidence="2">In the N-terminal section; belongs to the phytochrome family.</text>
</comment>
<feature type="domain" description="Phytochrome chromophore attachment site" evidence="12">
    <location>
        <begin position="143"/>
        <end position="301"/>
    </location>
</feature>
<evidence type="ECO:0000256" key="4">
    <source>
        <dbReference type="ARBA" id="ARBA00022543"/>
    </source>
</evidence>
<dbReference type="PANTHER" id="PTHR43304:SF1">
    <property type="entry name" value="PAC DOMAIN-CONTAINING PROTEIN"/>
    <property type="match status" value="1"/>
</dbReference>
<dbReference type="PANTHER" id="PTHR43304">
    <property type="entry name" value="PHYTOCHROME-LIKE PROTEIN CPH1"/>
    <property type="match status" value="1"/>
</dbReference>
<dbReference type="InterPro" id="IPR036890">
    <property type="entry name" value="HATPase_C_sf"/>
</dbReference>
<evidence type="ECO:0000313" key="15">
    <source>
        <dbReference type="Proteomes" id="UP001596405"/>
    </source>
</evidence>
<accession>A0ABW2DID6</accession>
<keyword evidence="15" id="KW-1185">Reference proteome</keyword>
<dbReference type="Pfam" id="PF00360">
    <property type="entry name" value="PHY"/>
    <property type="match status" value="1"/>
</dbReference>
<dbReference type="PROSITE" id="PS50109">
    <property type="entry name" value="HIS_KIN"/>
    <property type="match status" value="1"/>
</dbReference>
<keyword evidence="14" id="KW-0067">ATP-binding</keyword>
<protein>
    <recommendedName>
        <fullName evidence="3">histidine kinase</fullName>
        <ecNumber evidence="3">2.7.13.3</ecNumber>
    </recommendedName>
</protein>
<keyword evidence="4" id="KW-0600">Photoreceptor protein</keyword>
<dbReference type="InterPro" id="IPR003594">
    <property type="entry name" value="HATPase_dom"/>
</dbReference>
<evidence type="ECO:0000256" key="5">
    <source>
        <dbReference type="ARBA" id="ARBA00022553"/>
    </source>
</evidence>
<comment type="catalytic activity">
    <reaction evidence="1">
        <text>ATP + protein L-histidine = ADP + protein N-phospho-L-histidine.</text>
        <dbReference type="EC" id="2.7.13.3"/>
    </reaction>
</comment>
<keyword evidence="11" id="KW-0175">Coiled coil</keyword>
<dbReference type="EMBL" id="JBHSYQ010000003">
    <property type="protein sequence ID" value="MFC6996464.1"/>
    <property type="molecule type" value="Genomic_DNA"/>
</dbReference>
<reference evidence="15" key="1">
    <citation type="journal article" date="2019" name="Int. J. Syst. Evol. Microbiol.">
        <title>The Global Catalogue of Microorganisms (GCM) 10K type strain sequencing project: providing services to taxonomists for standard genome sequencing and annotation.</title>
        <authorList>
            <consortium name="The Broad Institute Genomics Platform"/>
            <consortium name="The Broad Institute Genome Sequencing Center for Infectious Disease"/>
            <person name="Wu L."/>
            <person name="Ma J."/>
        </authorList>
    </citation>
    <scope>NUCLEOTIDE SEQUENCE [LARGE SCALE GENOMIC DNA]</scope>
    <source>
        <strain evidence="15">CGMCC 4.7393</strain>
    </source>
</reference>
<dbReference type="InterPro" id="IPR029016">
    <property type="entry name" value="GAF-like_dom_sf"/>
</dbReference>
<evidence type="ECO:0000256" key="11">
    <source>
        <dbReference type="SAM" id="Coils"/>
    </source>
</evidence>
<dbReference type="SUPFAM" id="SSF55781">
    <property type="entry name" value="GAF domain-like"/>
    <property type="match status" value="2"/>
</dbReference>
<dbReference type="GO" id="GO:0005524">
    <property type="term" value="F:ATP binding"/>
    <property type="evidence" value="ECO:0007669"/>
    <property type="project" value="UniProtKB-KW"/>
</dbReference>
<dbReference type="SUPFAM" id="SSF47384">
    <property type="entry name" value="Homodimeric domain of signal transducing histidine kinase"/>
    <property type="match status" value="1"/>
</dbReference>
<dbReference type="RefSeq" id="WP_153042295.1">
    <property type="nucleotide sequence ID" value="NZ_JBHSYQ010000003.1"/>
</dbReference>
<dbReference type="InterPro" id="IPR013515">
    <property type="entry name" value="Phytochrome_cen-reg"/>
</dbReference>
<dbReference type="InterPro" id="IPR001294">
    <property type="entry name" value="Phytochrome"/>
</dbReference>
<feature type="coiled-coil region" evidence="11">
    <location>
        <begin position="490"/>
        <end position="524"/>
    </location>
</feature>
<dbReference type="InterPro" id="IPR052162">
    <property type="entry name" value="Sensor_kinase/Photoreceptor"/>
</dbReference>
<dbReference type="Gene3D" id="3.30.450.270">
    <property type="match status" value="1"/>
</dbReference>
<dbReference type="Gene3D" id="3.30.565.10">
    <property type="entry name" value="Histidine kinase-like ATPase, C-terminal domain"/>
    <property type="match status" value="1"/>
</dbReference>
<dbReference type="InterPro" id="IPR036097">
    <property type="entry name" value="HisK_dim/P_sf"/>
</dbReference>
<evidence type="ECO:0000256" key="3">
    <source>
        <dbReference type="ARBA" id="ARBA00012438"/>
    </source>
</evidence>
<dbReference type="SMART" id="SM00387">
    <property type="entry name" value="HATPase_c"/>
    <property type="match status" value="1"/>
</dbReference>
<dbReference type="InterPro" id="IPR005467">
    <property type="entry name" value="His_kinase_dom"/>
</dbReference>
<dbReference type="Gene3D" id="1.10.287.130">
    <property type="match status" value="1"/>
</dbReference>
<keyword evidence="5" id="KW-0597">Phosphoprotein</keyword>
<keyword evidence="9" id="KW-0157">Chromophore</keyword>
<dbReference type="Gene3D" id="3.30.450.20">
    <property type="entry name" value="PAS domain"/>
    <property type="match status" value="1"/>
</dbReference>
<evidence type="ECO:0000256" key="9">
    <source>
        <dbReference type="ARBA" id="ARBA00022991"/>
    </source>
</evidence>
<dbReference type="Gene3D" id="3.30.450.40">
    <property type="match status" value="1"/>
</dbReference>
<dbReference type="PROSITE" id="PS50046">
    <property type="entry name" value="PHYTOCHROME_2"/>
    <property type="match status" value="1"/>
</dbReference>
<evidence type="ECO:0000256" key="8">
    <source>
        <dbReference type="ARBA" id="ARBA00022777"/>
    </source>
</evidence>
<keyword evidence="14" id="KW-0547">Nucleotide-binding</keyword>
<evidence type="ECO:0000256" key="1">
    <source>
        <dbReference type="ARBA" id="ARBA00000085"/>
    </source>
</evidence>
<dbReference type="Pfam" id="PF08446">
    <property type="entry name" value="PAS_2"/>
    <property type="match status" value="1"/>
</dbReference>
<dbReference type="SMART" id="SM00065">
    <property type="entry name" value="GAF"/>
    <property type="match status" value="1"/>
</dbReference>
<sequence length="759" mass="85567">MQNYPNLQVDLFNCDKEPIHIIGQIQPCGFLLVLNAETLLIEQASQNTGEFLGYAPEELLGQAFAVLLKEEEASITAKSLLEAGPQNPQLLMLNGRQIIAFCHLSDGKIILEGEHYLPYSDEEKLAHNRVLTQLHERLNTLGSLTQVAEAVAEVLLEVLQYDRVNITQFDADWHSDVIAESRTQRLPSFVGHHFPATDIPAPARELLRQKHIRQIPDVNAVAVGITPYFNPTTGVPTNILQSEFRNPSDMHLEYVRNTGVAATISFSIMVKDQLWGVVACHHSEPAYIDVWRRQLCDLIVKTLANVIASIQERRDMEQYNRFKEVEEVLVNHLCDNHNIQEALFKLQPCLLDITEGSGAALLLDGVLTTCGQTPSGKQIESLVRWLSGQKKNVFYTHQLSKEWPEAAEYQEMASGVLALEISRFNLEYLLFFKPEIKENRIWAGNPEKPVQEAGMRMHPRKSFEQWVEVVKGKSLPWGMNELEVAEHLLKDLVAIRLRNQTDRLESLNQELHDTTEQLLSKNNQLEDFARILAHNLRSPLANVVGLYQYYAGAPSEDSAALALHHIKQVADNMLQTIQDLNNILRTQMLKDLPEEKVSLAEFVEKERQNLEAVIAESRAEIRTDLQVPFVTAPRPYVESILHNFISNALKYRSPDRNPEVQVKSWVENNQLHLAVSDNGVGMDLQQVGDNLFGLYKTFHRNQDAKGLGLYLTKMQVNALGGEILVQSAPDQGTTFTIVFSPGAHLPADLPQGLQEKTTA</sequence>
<keyword evidence="8" id="KW-0418">Kinase</keyword>
<keyword evidence="7" id="KW-0808">Transferase</keyword>
<feature type="domain" description="Histidine kinase" evidence="13">
    <location>
        <begin position="531"/>
        <end position="743"/>
    </location>
</feature>
<dbReference type="Pfam" id="PF02518">
    <property type="entry name" value="HATPase_c"/>
    <property type="match status" value="1"/>
</dbReference>
<dbReference type="InterPro" id="IPR003018">
    <property type="entry name" value="GAF"/>
</dbReference>
<dbReference type="SUPFAM" id="SSF55874">
    <property type="entry name" value="ATPase domain of HSP90 chaperone/DNA topoisomerase II/histidine kinase"/>
    <property type="match status" value="1"/>
</dbReference>
<evidence type="ECO:0000256" key="7">
    <source>
        <dbReference type="ARBA" id="ARBA00022679"/>
    </source>
</evidence>
<name>A0ABW2DID6_9BACT</name>
<dbReference type="InterPro" id="IPR043150">
    <property type="entry name" value="Phytochrome_PHY_sf"/>
</dbReference>
<organism evidence="14 15">
    <name type="scientific">Rufibacter roseus</name>
    <dbReference type="NCBI Taxonomy" id="1567108"/>
    <lineage>
        <taxon>Bacteria</taxon>
        <taxon>Pseudomonadati</taxon>
        <taxon>Bacteroidota</taxon>
        <taxon>Cytophagia</taxon>
        <taxon>Cytophagales</taxon>
        <taxon>Hymenobacteraceae</taxon>
        <taxon>Rufibacter</taxon>
    </lineage>
</organism>
<dbReference type="Pfam" id="PF01590">
    <property type="entry name" value="GAF"/>
    <property type="match status" value="1"/>
</dbReference>
<dbReference type="CDD" id="cd00075">
    <property type="entry name" value="HATPase"/>
    <property type="match status" value="1"/>
</dbReference>
<evidence type="ECO:0000259" key="13">
    <source>
        <dbReference type="PROSITE" id="PS50109"/>
    </source>
</evidence>
<dbReference type="InterPro" id="IPR016132">
    <property type="entry name" value="Phyto_chromo_attachment"/>
</dbReference>
<keyword evidence="10" id="KW-0675">Receptor</keyword>